<accession>A0A2S6HEB1</accession>
<dbReference type="SUPFAM" id="SSF63825">
    <property type="entry name" value="YWTD domain"/>
    <property type="match status" value="1"/>
</dbReference>
<evidence type="ECO:0000313" key="2">
    <source>
        <dbReference type="Proteomes" id="UP000240010"/>
    </source>
</evidence>
<name>A0A2S6HEB1_9GAMM</name>
<protein>
    <submittedName>
        <fullName evidence="1">Uncharacterized protein</fullName>
    </submittedName>
</protein>
<organism evidence="1 2">
    <name type="scientific">Methylobacter tundripaludum</name>
    <dbReference type="NCBI Taxonomy" id="173365"/>
    <lineage>
        <taxon>Bacteria</taxon>
        <taxon>Pseudomonadati</taxon>
        <taxon>Pseudomonadota</taxon>
        <taxon>Gammaproteobacteria</taxon>
        <taxon>Methylococcales</taxon>
        <taxon>Methylococcaceae</taxon>
        <taxon>Methylobacter</taxon>
    </lineage>
</organism>
<dbReference type="AlphaFoldDB" id="A0A2S6HEB1"/>
<dbReference type="Proteomes" id="UP000240010">
    <property type="component" value="Unassembled WGS sequence"/>
</dbReference>
<dbReference type="EMBL" id="PTIZ01000005">
    <property type="protein sequence ID" value="PPK75808.1"/>
    <property type="molecule type" value="Genomic_DNA"/>
</dbReference>
<gene>
    <name evidence="1" type="ORF">B0F87_105281</name>
</gene>
<sequence>MSQNNTPTAASNPQLVMLFVNNTGLPDEQVFITFQDPSQSLIATYGSGTLVGRVNTGDMMTQSLDLATIGAGGLSIANAEGPVVFVSYAATEAYNGFVMSGDLSGNAQPSYIGSGGANYLKAYQPFEIDYVAGATNGQGNLTNINYFAAPICIQSYNGGSAGTLLQTRGYYKGTATGTKRLASEFQTLTAGSALATPIFSGNILRYIGPSSYGAGANPYPTFDAYLKSLNTANQSTTIQNSNAFNTQQNPAGGNINYNYAFDFIATVAVDNTITLKGTITTTLIPFGGSATPGTTYTGAVMTISPTIGTQTSDSIFNNTIYGQADPLGSGNGSTTFNSVWAQLATDMAAAGLFVDSKPKDGGSGPGTAYGITQSLAIGEITTGLLGGFPGSGVTYEGGIGTYASYNGKLYKDVPSVAWWNSSIIPSPSVLQPSHPFYNAYAQQIFDATSNQVYSIPFSDRFGNGPLMQTQLYNDKVVDTWVVTLGAPIFMSSKKGLYATSGNGINSTIYTLDNVTGSVSLLLTVNFDLVDIAAYGETLYAITSDQFLTIDLKTGTCNVVGSLGIEDKGAKLAVASNGTIYCIATPSGCGTGLYTINQSTGAGTLIGVLGANPAGGANIPSFGMAFDANDNLFGAMTCYNANSGQTSVSLMTVNPSTGQAQPLNSSIGFNSLTGMAFYDNSLYGVTADGKLISINVASGSSSLIGNDNIDFRGMTAY</sequence>
<comment type="caution">
    <text evidence="1">The sequence shown here is derived from an EMBL/GenBank/DDBJ whole genome shotgun (WGS) entry which is preliminary data.</text>
</comment>
<reference evidence="1 2" key="1">
    <citation type="submission" date="2018-02" db="EMBL/GenBank/DDBJ databases">
        <title>Subsurface microbial communities from deep shales in Ohio and West Virginia, USA.</title>
        <authorList>
            <person name="Wrighton K."/>
        </authorList>
    </citation>
    <scope>NUCLEOTIDE SEQUENCE [LARGE SCALE GENOMIC DNA]</scope>
    <source>
        <strain evidence="1 2">OWC-DMM</strain>
    </source>
</reference>
<proteinExistence type="predicted"/>
<dbReference type="RefSeq" id="WP_104429013.1">
    <property type="nucleotide sequence ID" value="NZ_PTIZ01000005.1"/>
</dbReference>
<evidence type="ECO:0000313" key="1">
    <source>
        <dbReference type="EMBL" id="PPK75808.1"/>
    </source>
</evidence>